<keyword evidence="5" id="KW-1185">Reference proteome</keyword>
<gene>
    <name evidence="4" type="ORF">ACFFUR_00690</name>
</gene>
<sequence>MNNLKGTIKNISVDQQITLVDIQVGNLDMLAIVIDTPEHASYLKLGRKVKVIFKETEVIIAHNPISEISLQNKIPGKILRMEENALLTKIELDTNLGPLSSIITTRSAHHLNLQPGQSVVALVKTNEVMLSV</sequence>
<evidence type="ECO:0000256" key="1">
    <source>
        <dbReference type="ARBA" id="ARBA00022505"/>
    </source>
</evidence>
<dbReference type="Gene3D" id="2.40.50.100">
    <property type="match status" value="2"/>
</dbReference>
<organism evidence="4 5">
    <name type="scientific">Echinicola jeungdonensis</name>
    <dbReference type="NCBI Taxonomy" id="709343"/>
    <lineage>
        <taxon>Bacteria</taxon>
        <taxon>Pseudomonadati</taxon>
        <taxon>Bacteroidota</taxon>
        <taxon>Cytophagia</taxon>
        <taxon>Cytophagales</taxon>
        <taxon>Cyclobacteriaceae</taxon>
        <taxon>Echinicola</taxon>
    </lineage>
</organism>
<evidence type="ECO:0000259" key="3">
    <source>
        <dbReference type="PROSITE" id="PS51866"/>
    </source>
</evidence>
<comment type="caution">
    <text evidence="4">The sequence shown here is derived from an EMBL/GenBank/DDBJ whole genome shotgun (WGS) entry which is preliminary data.</text>
</comment>
<feature type="domain" description="Mop" evidence="3">
    <location>
        <begin position="67"/>
        <end position="132"/>
    </location>
</feature>
<dbReference type="PROSITE" id="PS51866">
    <property type="entry name" value="MOP"/>
    <property type="match status" value="1"/>
</dbReference>
<protein>
    <submittedName>
        <fullName evidence="4">Molybdopterin-binding protein</fullName>
    </submittedName>
</protein>
<evidence type="ECO:0000313" key="5">
    <source>
        <dbReference type="Proteomes" id="UP001589654"/>
    </source>
</evidence>
<dbReference type="RefSeq" id="WP_290249665.1">
    <property type="nucleotide sequence ID" value="NZ_JAUFQT010000002.1"/>
</dbReference>
<dbReference type="Proteomes" id="UP001589654">
    <property type="component" value="Unassembled WGS sequence"/>
</dbReference>
<proteinExistence type="predicted"/>
<dbReference type="EMBL" id="JBHMEW010000005">
    <property type="protein sequence ID" value="MFB9210310.1"/>
    <property type="molecule type" value="Genomic_DNA"/>
</dbReference>
<keyword evidence="1 2" id="KW-0500">Molybdenum</keyword>
<dbReference type="SUPFAM" id="SSF50331">
    <property type="entry name" value="MOP-like"/>
    <property type="match status" value="1"/>
</dbReference>
<dbReference type="InterPro" id="IPR004606">
    <property type="entry name" value="Mop_domain"/>
</dbReference>
<reference evidence="4 5" key="1">
    <citation type="submission" date="2024-09" db="EMBL/GenBank/DDBJ databases">
        <authorList>
            <person name="Sun Q."/>
            <person name="Mori K."/>
        </authorList>
    </citation>
    <scope>NUCLEOTIDE SEQUENCE [LARGE SCALE GENOMIC DNA]</scope>
    <source>
        <strain evidence="4 5">CECT 7682</strain>
    </source>
</reference>
<name>A0ABV5J269_9BACT</name>
<accession>A0ABV5J269</accession>
<dbReference type="Pfam" id="PF03459">
    <property type="entry name" value="TOBE"/>
    <property type="match status" value="1"/>
</dbReference>
<evidence type="ECO:0000256" key="2">
    <source>
        <dbReference type="PROSITE-ProRule" id="PRU01213"/>
    </source>
</evidence>
<dbReference type="InterPro" id="IPR005116">
    <property type="entry name" value="Transp-assoc_OB_typ1"/>
</dbReference>
<dbReference type="InterPro" id="IPR008995">
    <property type="entry name" value="Mo/tungstate-bd_C_term_dom"/>
</dbReference>
<evidence type="ECO:0000313" key="4">
    <source>
        <dbReference type="EMBL" id="MFB9210310.1"/>
    </source>
</evidence>